<feature type="domain" description="SsuA/THI5-like" evidence="5">
    <location>
        <begin position="69"/>
        <end position="249"/>
    </location>
</feature>
<dbReference type="STRING" id="29485.CH64_2158"/>
<dbReference type="RefSeq" id="WP_050534525.1">
    <property type="nucleotide sequence ID" value="NZ_CTKE01000002.1"/>
</dbReference>
<dbReference type="Gene3D" id="3.40.190.10">
    <property type="entry name" value="Periplasmic binding protein-like II"/>
    <property type="match status" value="2"/>
</dbReference>
<feature type="signal peptide" evidence="4">
    <location>
        <begin position="1"/>
        <end position="22"/>
    </location>
</feature>
<dbReference type="CDD" id="cd01008">
    <property type="entry name" value="PBP2_NrtA_SsuA_CpmA_like"/>
    <property type="match status" value="1"/>
</dbReference>
<keyword evidence="3 4" id="KW-0732">Signal</keyword>
<dbReference type="PANTHER" id="PTHR30024:SF47">
    <property type="entry name" value="TAURINE-BINDING PERIPLASMIC PROTEIN"/>
    <property type="match status" value="1"/>
</dbReference>
<evidence type="ECO:0000256" key="4">
    <source>
        <dbReference type="SAM" id="SignalP"/>
    </source>
</evidence>
<dbReference type="OrthoDB" id="7374754at2"/>
<proteinExistence type="inferred from homology"/>
<dbReference type="GO" id="GO:0042597">
    <property type="term" value="C:periplasmic space"/>
    <property type="evidence" value="ECO:0007669"/>
    <property type="project" value="UniProtKB-SubCell"/>
</dbReference>
<evidence type="ECO:0000313" key="7">
    <source>
        <dbReference type="Proteomes" id="UP000042054"/>
    </source>
</evidence>
<evidence type="ECO:0000259" key="5">
    <source>
        <dbReference type="Pfam" id="PF09084"/>
    </source>
</evidence>
<feature type="chain" id="PRO_5006709198" evidence="4">
    <location>
        <begin position="23"/>
        <end position="317"/>
    </location>
</feature>
<comment type="subcellular location">
    <subcellularLocation>
        <location evidence="1">Periplasm</location>
    </subcellularLocation>
</comment>
<evidence type="ECO:0000256" key="2">
    <source>
        <dbReference type="ARBA" id="ARBA00010742"/>
    </source>
</evidence>
<evidence type="ECO:0000313" key="6">
    <source>
        <dbReference type="EMBL" id="CQI88126.1"/>
    </source>
</evidence>
<dbReference type="Pfam" id="PF09084">
    <property type="entry name" value="NMT1"/>
    <property type="match status" value="1"/>
</dbReference>
<comment type="similarity">
    <text evidence="2">Belongs to the bacterial solute-binding protein SsuA/TauA family.</text>
</comment>
<name>A0A0U1HNR3_YERRO</name>
<dbReference type="Proteomes" id="UP000042054">
    <property type="component" value="Unassembled WGS sequence"/>
</dbReference>
<protein>
    <submittedName>
        <fullName evidence="6">Taurine transporter substrate binding subunit</fullName>
    </submittedName>
</protein>
<dbReference type="PANTHER" id="PTHR30024">
    <property type="entry name" value="ALIPHATIC SULFONATES-BINDING PROTEIN-RELATED"/>
    <property type="match status" value="1"/>
</dbReference>
<evidence type="ECO:0000256" key="3">
    <source>
        <dbReference type="ARBA" id="ARBA00022729"/>
    </source>
</evidence>
<sequence length="317" mass="34114">MQHFIKSILLIVALITQMPAFANDADTLNITYVTAPFNMPSIIMREKGFLDNEMAVYNKKVNNSVITSGAKQTQAMAAGKIDIASVLGSSSAILAKANGAPIEIIAAFSRGPKAYTLMTMDKNIKSISDLKGKKVAGPKGTVLNQLLVAALKSQGLTLNDIEYINMDIPAASAALLSGKVDAATLAGAHVIDAEKSGAVLLADGKGLISPTTVIAARSDWVKNNPELVKAYFSAHLKAIDFIKQHPDEALKITAKEQKISLDDAKKQFSLYDFNPVLTSVDIKNLNEDQDFMIENGMLQDTKRIDIAKDLISTSVYK</sequence>
<accession>A0A0U1HNR3</accession>
<reference evidence="6 7" key="1">
    <citation type="submission" date="2015-03" db="EMBL/GenBank/DDBJ databases">
        <authorList>
            <person name="Murphy D."/>
        </authorList>
    </citation>
    <scope>NUCLEOTIDE SEQUENCE [LARGE SCALE GENOMIC DNA]</scope>
    <source>
        <strain evidence="6 7">68/02</strain>
    </source>
</reference>
<dbReference type="InterPro" id="IPR015168">
    <property type="entry name" value="SsuA/THI5"/>
</dbReference>
<organism evidence="6 7">
    <name type="scientific">Yersinia rohdei</name>
    <dbReference type="NCBI Taxonomy" id="29485"/>
    <lineage>
        <taxon>Bacteria</taxon>
        <taxon>Pseudomonadati</taxon>
        <taxon>Pseudomonadota</taxon>
        <taxon>Gammaproteobacteria</taxon>
        <taxon>Enterobacterales</taxon>
        <taxon>Yersiniaceae</taxon>
        <taxon>Yersinia</taxon>
    </lineage>
</organism>
<gene>
    <name evidence="6" type="primary">tauA</name>
    <name evidence="6" type="ORF">ERS008555_00458</name>
</gene>
<evidence type="ECO:0000256" key="1">
    <source>
        <dbReference type="ARBA" id="ARBA00004418"/>
    </source>
</evidence>
<dbReference type="EMBL" id="CTKE01000002">
    <property type="protein sequence ID" value="CQI88126.1"/>
    <property type="molecule type" value="Genomic_DNA"/>
</dbReference>
<dbReference type="AlphaFoldDB" id="A0A0U1HNR3"/>
<dbReference type="SUPFAM" id="SSF53850">
    <property type="entry name" value="Periplasmic binding protein-like II"/>
    <property type="match status" value="1"/>
</dbReference>